<name>A0AB33WMU6_9PSED</name>
<evidence type="ECO:0000313" key="2">
    <source>
        <dbReference type="EMBL" id="EIM14447.1"/>
    </source>
</evidence>
<organism evidence="2 3">
    <name type="scientific">Pseudomonas chlororaphis O6</name>
    <dbReference type="NCBI Taxonomy" id="1037915"/>
    <lineage>
        <taxon>Bacteria</taxon>
        <taxon>Pseudomonadati</taxon>
        <taxon>Pseudomonadota</taxon>
        <taxon>Gammaproteobacteria</taxon>
        <taxon>Pseudomonadales</taxon>
        <taxon>Pseudomonadaceae</taxon>
        <taxon>Pseudomonas</taxon>
    </lineage>
</organism>
<evidence type="ECO:0000256" key="1">
    <source>
        <dbReference type="SAM" id="Coils"/>
    </source>
</evidence>
<accession>A0AB33WMU6</accession>
<proteinExistence type="predicted"/>
<dbReference type="AlphaFoldDB" id="A0AB33WMU6"/>
<gene>
    <name evidence="2" type="ORF">PchlO6_2175</name>
</gene>
<reference evidence="2 3" key="1">
    <citation type="journal article" date="2012" name="PLoS Genet.">
        <title>Comparative Genomics of Plant-Associated Pseudomonas spp.: Insights into Diversity and Inheritance of Traits Involved in Multitrophic Interactions.</title>
        <authorList>
            <person name="Loper J.E."/>
            <person name="Hassan K.A."/>
            <person name="Mavrodi D.V."/>
            <person name="Davis E.W.II."/>
            <person name="Lim C.K."/>
            <person name="Shaffer B.T."/>
            <person name="Elbourne L.D."/>
            <person name="Stockwell V.O."/>
            <person name="Hartney S.L."/>
            <person name="Breakwell K."/>
            <person name="Henkels M.D."/>
            <person name="Tetu S.G."/>
            <person name="Rangel L.I."/>
            <person name="Kidarsa T.A."/>
            <person name="Wilson N.L."/>
            <person name="van de Mortel J.E."/>
            <person name="Song C."/>
            <person name="Blumhagen R."/>
            <person name="Radune D."/>
            <person name="Hostetler J.B."/>
            <person name="Brinkac L.M."/>
            <person name="Durkin A.S."/>
            <person name="Kluepfel D.A."/>
            <person name="Wechter W.P."/>
            <person name="Anderson A.J."/>
            <person name="Kim Y.C."/>
            <person name="Pierson L.S.III."/>
            <person name="Pierson E.A."/>
            <person name="Lindow S.E."/>
            <person name="Kobayashi D.Y."/>
            <person name="Raaijmakers J.M."/>
            <person name="Weller D.M."/>
            <person name="Thomashow L.S."/>
            <person name="Allen A.E."/>
            <person name="Paulsen I.T."/>
        </authorList>
    </citation>
    <scope>NUCLEOTIDE SEQUENCE [LARGE SCALE GENOMIC DNA]</scope>
    <source>
        <strain evidence="2 3">O6</strain>
    </source>
</reference>
<sequence length="236" mass="25439">MIIKLCPQRGDEPYNVVKDGNTLTINGVLFDFSRMKPGDTLPGEAVESMWFKPGPVEMIDSELVVTLRFPFPANFSQEQMFPRDLIAVPDGKVAFPEPLPGGEPVVVDDTSTPSVGQIDWSQLITAEMKAAEAQAERLAESKAQLAARNATAAAQIDRITDRIETLGYGIEAGEATPEDAAEQAALAVNLKTWKAYKFALGKVTAQTTWPTAPAWPVEPAIPEIAAAPMLAAEESE</sequence>
<comment type="caution">
    <text evidence="2">The sequence shown here is derived from an EMBL/GenBank/DDBJ whole genome shotgun (WGS) entry which is preliminary data.</text>
</comment>
<dbReference type="EMBL" id="AHOT01000027">
    <property type="protein sequence ID" value="EIM14447.1"/>
    <property type="molecule type" value="Genomic_DNA"/>
</dbReference>
<keyword evidence="1" id="KW-0175">Coiled coil</keyword>
<evidence type="ECO:0008006" key="4">
    <source>
        <dbReference type="Google" id="ProtNLM"/>
    </source>
</evidence>
<feature type="coiled-coil region" evidence="1">
    <location>
        <begin position="121"/>
        <end position="148"/>
    </location>
</feature>
<dbReference type="Proteomes" id="UP000003790">
    <property type="component" value="Chromosome"/>
</dbReference>
<evidence type="ECO:0000313" key="3">
    <source>
        <dbReference type="Proteomes" id="UP000003790"/>
    </source>
</evidence>
<protein>
    <recommendedName>
        <fullName evidence="4">Tail fiber assembly protein</fullName>
    </recommendedName>
</protein>